<keyword evidence="9" id="KW-1185">Reference proteome</keyword>
<evidence type="ECO:0000256" key="4">
    <source>
        <dbReference type="ARBA" id="ARBA00022563"/>
    </source>
</evidence>
<sequence length="160" mass="17845">MELIVAVDQNWAIGRGGDQLIYISQDLKRFKTLTTGHPVILGRKTLDTFPGGRPLKGRRNLILSRSPGFAPEGAEVYPDMDALLAAAPEDSFVIGGASVYRALLDQCSTAYVTKIEAAFPAADCWFPDLDSRPEWRISEESESQEEDGVKFRYVTYRKEE</sequence>
<dbReference type="Pfam" id="PF00186">
    <property type="entry name" value="DHFR_1"/>
    <property type="match status" value="1"/>
</dbReference>
<name>A0A8J6M5D7_9FIRM</name>
<evidence type="ECO:0000256" key="1">
    <source>
        <dbReference type="ARBA" id="ARBA00004903"/>
    </source>
</evidence>
<dbReference type="InterPro" id="IPR024072">
    <property type="entry name" value="DHFR-like_dom_sf"/>
</dbReference>
<evidence type="ECO:0000313" key="9">
    <source>
        <dbReference type="Proteomes" id="UP000628736"/>
    </source>
</evidence>
<keyword evidence="6" id="KW-0560">Oxidoreductase</keyword>
<dbReference type="GO" id="GO:0046452">
    <property type="term" value="P:dihydrofolate metabolic process"/>
    <property type="evidence" value="ECO:0007669"/>
    <property type="project" value="TreeGrafter"/>
</dbReference>
<dbReference type="PANTHER" id="PTHR48069">
    <property type="entry name" value="DIHYDROFOLATE REDUCTASE"/>
    <property type="match status" value="1"/>
</dbReference>
<evidence type="ECO:0000313" key="8">
    <source>
        <dbReference type="EMBL" id="MBC5721344.1"/>
    </source>
</evidence>
<dbReference type="InterPro" id="IPR001796">
    <property type="entry name" value="DHFR_dom"/>
</dbReference>
<organism evidence="8 9">
    <name type="scientific">Flintibacter hominis</name>
    <dbReference type="NCBI Taxonomy" id="2763048"/>
    <lineage>
        <taxon>Bacteria</taxon>
        <taxon>Bacillati</taxon>
        <taxon>Bacillota</taxon>
        <taxon>Clostridia</taxon>
        <taxon>Eubacteriales</taxon>
        <taxon>Flintibacter</taxon>
    </lineage>
</organism>
<evidence type="ECO:0000256" key="2">
    <source>
        <dbReference type="ARBA" id="ARBA00009539"/>
    </source>
</evidence>
<dbReference type="GO" id="GO:0050661">
    <property type="term" value="F:NADP binding"/>
    <property type="evidence" value="ECO:0007669"/>
    <property type="project" value="InterPro"/>
</dbReference>
<dbReference type="GO" id="GO:0004146">
    <property type="term" value="F:dihydrofolate reductase activity"/>
    <property type="evidence" value="ECO:0007669"/>
    <property type="project" value="UniProtKB-EC"/>
</dbReference>
<dbReference type="CDD" id="cd00209">
    <property type="entry name" value="DHFR"/>
    <property type="match status" value="1"/>
</dbReference>
<dbReference type="GO" id="GO:0046655">
    <property type="term" value="P:folic acid metabolic process"/>
    <property type="evidence" value="ECO:0007669"/>
    <property type="project" value="TreeGrafter"/>
</dbReference>
<dbReference type="EMBL" id="JACOPO010000001">
    <property type="protein sequence ID" value="MBC5721344.1"/>
    <property type="molecule type" value="Genomic_DNA"/>
</dbReference>
<dbReference type="GO" id="GO:0046654">
    <property type="term" value="P:tetrahydrofolate biosynthetic process"/>
    <property type="evidence" value="ECO:0007669"/>
    <property type="project" value="UniProtKB-UniPathway"/>
</dbReference>
<reference evidence="8" key="1">
    <citation type="submission" date="2020-08" db="EMBL/GenBank/DDBJ databases">
        <title>Genome public.</title>
        <authorList>
            <person name="Liu C."/>
            <person name="Sun Q."/>
        </authorList>
    </citation>
    <scope>NUCLEOTIDE SEQUENCE</scope>
    <source>
        <strain evidence="8">NSJ-23</strain>
    </source>
</reference>
<feature type="domain" description="DHFR" evidence="7">
    <location>
        <begin position="1"/>
        <end position="158"/>
    </location>
</feature>
<comment type="pathway">
    <text evidence="1">Cofactor biosynthesis; tetrahydrofolate biosynthesis; 5,6,7,8-tetrahydrofolate from 7,8-dihydrofolate: step 1/1.</text>
</comment>
<accession>A0A8J6M5D7</accession>
<dbReference type="Proteomes" id="UP000628736">
    <property type="component" value="Unassembled WGS sequence"/>
</dbReference>
<keyword evidence="4" id="KW-0554">One-carbon metabolism</keyword>
<proteinExistence type="inferred from homology"/>
<gene>
    <name evidence="8" type="ORF">H8S11_00690</name>
</gene>
<dbReference type="GO" id="GO:0005829">
    <property type="term" value="C:cytosol"/>
    <property type="evidence" value="ECO:0007669"/>
    <property type="project" value="TreeGrafter"/>
</dbReference>
<dbReference type="GO" id="GO:0006730">
    <property type="term" value="P:one-carbon metabolic process"/>
    <property type="evidence" value="ECO:0007669"/>
    <property type="project" value="UniProtKB-KW"/>
</dbReference>
<evidence type="ECO:0000256" key="3">
    <source>
        <dbReference type="ARBA" id="ARBA00012856"/>
    </source>
</evidence>
<evidence type="ECO:0000256" key="5">
    <source>
        <dbReference type="ARBA" id="ARBA00022857"/>
    </source>
</evidence>
<dbReference type="Gene3D" id="3.40.430.10">
    <property type="entry name" value="Dihydrofolate Reductase, subunit A"/>
    <property type="match status" value="1"/>
</dbReference>
<evidence type="ECO:0000259" key="7">
    <source>
        <dbReference type="PROSITE" id="PS51330"/>
    </source>
</evidence>
<dbReference type="InterPro" id="IPR012259">
    <property type="entry name" value="DHFR"/>
</dbReference>
<comment type="similarity">
    <text evidence="2">Belongs to the dihydrofolate reductase family.</text>
</comment>
<dbReference type="AlphaFoldDB" id="A0A8J6M5D7"/>
<comment type="caution">
    <text evidence="8">The sequence shown here is derived from an EMBL/GenBank/DDBJ whole genome shotgun (WGS) entry which is preliminary data.</text>
</comment>
<dbReference type="PROSITE" id="PS51330">
    <property type="entry name" value="DHFR_2"/>
    <property type="match status" value="1"/>
</dbReference>
<evidence type="ECO:0000256" key="6">
    <source>
        <dbReference type="ARBA" id="ARBA00023002"/>
    </source>
</evidence>
<dbReference type="PRINTS" id="PR00070">
    <property type="entry name" value="DHFR"/>
</dbReference>
<dbReference type="EC" id="1.5.1.3" evidence="3"/>
<dbReference type="RefSeq" id="WP_147573249.1">
    <property type="nucleotide sequence ID" value="NZ_JACOPO010000001.1"/>
</dbReference>
<dbReference type="SUPFAM" id="SSF53597">
    <property type="entry name" value="Dihydrofolate reductase-like"/>
    <property type="match status" value="1"/>
</dbReference>
<protein>
    <recommendedName>
        <fullName evidence="3">dihydrofolate reductase</fullName>
        <ecNumber evidence="3">1.5.1.3</ecNumber>
    </recommendedName>
</protein>
<keyword evidence="5" id="KW-0521">NADP</keyword>
<dbReference type="PANTHER" id="PTHR48069:SF3">
    <property type="entry name" value="DIHYDROFOLATE REDUCTASE"/>
    <property type="match status" value="1"/>
</dbReference>
<dbReference type="UniPathway" id="UPA00077">
    <property type="reaction ID" value="UER00158"/>
</dbReference>